<dbReference type="GO" id="GO:0009626">
    <property type="term" value="P:plant-type hypersensitive response"/>
    <property type="evidence" value="ECO:0007669"/>
    <property type="project" value="UniProtKB-KW"/>
</dbReference>
<keyword evidence="4" id="KW-0449">Lipoprotein</keyword>
<evidence type="ECO:0000313" key="7">
    <source>
        <dbReference type="EMBL" id="CAI9756819.1"/>
    </source>
</evidence>
<protein>
    <recommendedName>
        <fullName evidence="6">HMA domain-containing protein</fullName>
    </recommendedName>
</protein>
<evidence type="ECO:0000256" key="4">
    <source>
        <dbReference type="ARBA" id="ARBA00023289"/>
    </source>
</evidence>
<keyword evidence="8" id="KW-1185">Reference proteome</keyword>
<dbReference type="InterPro" id="IPR006121">
    <property type="entry name" value="HMA_dom"/>
</dbReference>
<dbReference type="PANTHER" id="PTHR45868">
    <property type="entry name" value="HEAVY METAL-ASSOCIATED ISOPRENYLATED PLANT PROTEIN 33-RELATED"/>
    <property type="match status" value="1"/>
</dbReference>
<keyword evidence="2" id="KW-0488">Methylation</keyword>
<dbReference type="Proteomes" id="UP000834106">
    <property type="component" value="Chromosome 2"/>
</dbReference>
<dbReference type="GO" id="GO:0046872">
    <property type="term" value="F:metal ion binding"/>
    <property type="evidence" value="ECO:0007669"/>
    <property type="project" value="UniProtKB-KW"/>
</dbReference>
<proteinExistence type="inferred from homology"/>
<sequence length="123" mass="13735">MMEVLNSICMLDNGQACKMKMMEVLNSICGVYSVTIDAEEGTARVSGLVDPNILMRALTRTGYHAELKWVKLKHQELSRGYNYGHGYNYGAIDDPYRSSVDSTESVEMNVEAKTGHIARLPPF</sequence>
<dbReference type="Gene3D" id="3.30.70.100">
    <property type="match status" value="1"/>
</dbReference>
<keyword evidence="4" id="KW-0636">Prenylation</keyword>
<evidence type="ECO:0000256" key="5">
    <source>
        <dbReference type="ARBA" id="ARBA00024045"/>
    </source>
</evidence>
<dbReference type="CDD" id="cd00371">
    <property type="entry name" value="HMA"/>
    <property type="match status" value="1"/>
</dbReference>
<name>A0AAD2DK03_9LAMI</name>
<comment type="similarity">
    <text evidence="5">Belongs to the HIPP family.</text>
</comment>
<evidence type="ECO:0000256" key="2">
    <source>
        <dbReference type="ARBA" id="ARBA00022481"/>
    </source>
</evidence>
<dbReference type="Pfam" id="PF00403">
    <property type="entry name" value="HMA"/>
    <property type="match status" value="1"/>
</dbReference>
<dbReference type="PANTHER" id="PTHR45868:SF63">
    <property type="entry name" value="HMA DOMAIN-CONTAINING PROTEIN"/>
    <property type="match status" value="1"/>
</dbReference>
<organism evidence="7 8">
    <name type="scientific">Fraxinus pennsylvanica</name>
    <dbReference type="NCBI Taxonomy" id="56036"/>
    <lineage>
        <taxon>Eukaryota</taxon>
        <taxon>Viridiplantae</taxon>
        <taxon>Streptophyta</taxon>
        <taxon>Embryophyta</taxon>
        <taxon>Tracheophyta</taxon>
        <taxon>Spermatophyta</taxon>
        <taxon>Magnoliopsida</taxon>
        <taxon>eudicotyledons</taxon>
        <taxon>Gunneridae</taxon>
        <taxon>Pentapetalae</taxon>
        <taxon>asterids</taxon>
        <taxon>lamiids</taxon>
        <taxon>Lamiales</taxon>
        <taxon>Oleaceae</taxon>
        <taxon>Oleeae</taxon>
        <taxon>Fraxinus</taxon>
    </lineage>
</organism>
<comment type="subcellular location">
    <subcellularLocation>
        <location evidence="1">Membrane</location>
        <topology evidence="1">Peripheral membrane protein</topology>
    </subcellularLocation>
</comment>
<evidence type="ECO:0000256" key="1">
    <source>
        <dbReference type="ARBA" id="ARBA00004170"/>
    </source>
</evidence>
<dbReference type="EMBL" id="OU503037">
    <property type="protein sequence ID" value="CAI9756819.1"/>
    <property type="molecule type" value="Genomic_DNA"/>
</dbReference>
<keyword evidence="3" id="KW-0479">Metal-binding</keyword>
<evidence type="ECO:0000259" key="6">
    <source>
        <dbReference type="PROSITE" id="PS50846"/>
    </source>
</evidence>
<dbReference type="GO" id="GO:0016020">
    <property type="term" value="C:membrane"/>
    <property type="evidence" value="ECO:0007669"/>
    <property type="project" value="UniProtKB-SubCell"/>
</dbReference>
<reference evidence="7" key="1">
    <citation type="submission" date="2023-05" db="EMBL/GenBank/DDBJ databases">
        <authorList>
            <person name="Huff M."/>
        </authorList>
    </citation>
    <scope>NUCLEOTIDE SEQUENCE</scope>
</reference>
<gene>
    <name evidence="7" type="ORF">FPE_LOCUS4249</name>
</gene>
<feature type="domain" description="HMA" evidence="6">
    <location>
        <begin position="1"/>
        <end position="66"/>
    </location>
</feature>
<evidence type="ECO:0000313" key="8">
    <source>
        <dbReference type="Proteomes" id="UP000834106"/>
    </source>
</evidence>
<accession>A0AAD2DK03</accession>
<dbReference type="AlphaFoldDB" id="A0AAD2DK03"/>
<dbReference type="SUPFAM" id="SSF55008">
    <property type="entry name" value="HMA, heavy metal-associated domain"/>
    <property type="match status" value="1"/>
</dbReference>
<dbReference type="InterPro" id="IPR036163">
    <property type="entry name" value="HMA_dom_sf"/>
</dbReference>
<evidence type="ECO:0000256" key="3">
    <source>
        <dbReference type="ARBA" id="ARBA00022723"/>
    </source>
</evidence>
<dbReference type="PROSITE" id="PS50846">
    <property type="entry name" value="HMA_2"/>
    <property type="match status" value="1"/>
</dbReference>